<keyword evidence="3 6" id="KW-0812">Transmembrane</keyword>
<sequence>MDWGEFGKNIIGKKMIVLLAVTGAVYFFLQYLTPLLAPVLLAMLFVTIFGPMMKRMNRKLHFPRPLSAIVLLILATLLLAVLLWVLSSWVLGSLPVWIRSMDAREQEWLEVVRNLCRSVGEIIGVDASYLENTVSGRLQEGLDSLEENILPGMLSQSMQYVRWFAELGGFLVTFLIASVLLAKDYDGIMNHLLDQESCHVLLEVICGIVRYIATFVKAQGIIMSAIALTAAITLGIAGIKHGVLWGILAGILDALPFIGTGVVLVPLGIWQLLEGSFGRALICGVLYVVCIFLREILEPRLIGRKIGVSPIAVLVSLYAGIRLFGVWGIIKGPLGFVLIYETYHSLSKMSDRQKNGEDRS</sequence>
<feature type="transmembrane region" description="Helical" evidence="6">
    <location>
        <begin position="65"/>
        <end position="91"/>
    </location>
</feature>
<dbReference type="GO" id="GO:0016020">
    <property type="term" value="C:membrane"/>
    <property type="evidence" value="ECO:0007669"/>
    <property type="project" value="UniProtKB-SubCell"/>
</dbReference>
<evidence type="ECO:0000256" key="2">
    <source>
        <dbReference type="ARBA" id="ARBA00009773"/>
    </source>
</evidence>
<gene>
    <name evidence="7" type="ORF">FYJ59_07295</name>
</gene>
<comment type="caution">
    <text evidence="7">The sequence shown here is derived from an EMBL/GenBank/DDBJ whole genome shotgun (WGS) entry which is preliminary data.</text>
</comment>
<dbReference type="Proteomes" id="UP000476055">
    <property type="component" value="Unassembled WGS sequence"/>
</dbReference>
<feature type="transmembrane region" description="Helical" evidence="6">
    <location>
        <begin position="35"/>
        <end position="53"/>
    </location>
</feature>
<dbReference type="PANTHER" id="PTHR21716:SF68">
    <property type="entry name" value="TRANSPORT PROTEIN YTVI-RELATED"/>
    <property type="match status" value="1"/>
</dbReference>
<evidence type="ECO:0000256" key="5">
    <source>
        <dbReference type="ARBA" id="ARBA00023136"/>
    </source>
</evidence>
<evidence type="ECO:0000256" key="4">
    <source>
        <dbReference type="ARBA" id="ARBA00022989"/>
    </source>
</evidence>
<feature type="transmembrane region" description="Helical" evidence="6">
    <location>
        <begin position="218"/>
        <end position="237"/>
    </location>
</feature>
<dbReference type="InterPro" id="IPR002549">
    <property type="entry name" value="AI-2E-like"/>
</dbReference>
<feature type="transmembrane region" description="Helical" evidence="6">
    <location>
        <begin position="244"/>
        <end position="270"/>
    </location>
</feature>
<organism evidence="7 8">
    <name type="scientific">Waltera intestinalis</name>
    <dbReference type="NCBI Taxonomy" id="2606635"/>
    <lineage>
        <taxon>Bacteria</taxon>
        <taxon>Bacillati</taxon>
        <taxon>Bacillota</taxon>
        <taxon>Clostridia</taxon>
        <taxon>Lachnospirales</taxon>
        <taxon>Lachnospiraceae</taxon>
        <taxon>Waltera</taxon>
    </lineage>
</organism>
<evidence type="ECO:0000256" key="3">
    <source>
        <dbReference type="ARBA" id="ARBA00022692"/>
    </source>
</evidence>
<evidence type="ECO:0000313" key="7">
    <source>
        <dbReference type="EMBL" id="MST58048.1"/>
    </source>
</evidence>
<dbReference type="RefSeq" id="WP_154496156.1">
    <property type="nucleotide sequence ID" value="NZ_VUMU01000007.1"/>
</dbReference>
<protein>
    <submittedName>
        <fullName evidence="7">AI-2E family transporter</fullName>
    </submittedName>
</protein>
<proteinExistence type="inferred from homology"/>
<name>A0A6L5YJA7_9FIRM</name>
<dbReference type="PANTHER" id="PTHR21716">
    <property type="entry name" value="TRANSMEMBRANE PROTEIN"/>
    <property type="match status" value="1"/>
</dbReference>
<dbReference type="Pfam" id="PF01594">
    <property type="entry name" value="AI-2E_transport"/>
    <property type="match status" value="1"/>
</dbReference>
<keyword evidence="4 6" id="KW-1133">Transmembrane helix</keyword>
<accession>A0A6L5YJA7</accession>
<keyword evidence="8" id="KW-1185">Reference proteome</keyword>
<comment type="subcellular location">
    <subcellularLocation>
        <location evidence="1">Membrane</location>
        <topology evidence="1">Multi-pass membrane protein</topology>
    </subcellularLocation>
</comment>
<evidence type="ECO:0000256" key="6">
    <source>
        <dbReference type="SAM" id="Phobius"/>
    </source>
</evidence>
<dbReference type="EMBL" id="VUMU01000007">
    <property type="protein sequence ID" value="MST58048.1"/>
    <property type="molecule type" value="Genomic_DNA"/>
</dbReference>
<reference evidence="7 8" key="1">
    <citation type="submission" date="2019-08" db="EMBL/GenBank/DDBJ databases">
        <title>In-depth cultivation of the pig gut microbiome towards novel bacterial diversity and tailored functional studies.</title>
        <authorList>
            <person name="Wylensek D."/>
            <person name="Hitch T.C.A."/>
            <person name="Clavel T."/>
        </authorList>
    </citation>
    <scope>NUCLEOTIDE SEQUENCE [LARGE SCALE GENOMIC DNA]</scope>
    <source>
        <strain evidence="7 8">WCA3-601-WT-6H</strain>
    </source>
</reference>
<feature type="transmembrane region" description="Helical" evidence="6">
    <location>
        <begin position="276"/>
        <end position="294"/>
    </location>
</feature>
<dbReference type="GO" id="GO:0055085">
    <property type="term" value="P:transmembrane transport"/>
    <property type="evidence" value="ECO:0007669"/>
    <property type="project" value="TreeGrafter"/>
</dbReference>
<feature type="transmembrane region" description="Helical" evidence="6">
    <location>
        <begin position="306"/>
        <end position="330"/>
    </location>
</feature>
<keyword evidence="5 6" id="KW-0472">Membrane</keyword>
<comment type="similarity">
    <text evidence="2">Belongs to the autoinducer-2 exporter (AI-2E) (TC 2.A.86) family.</text>
</comment>
<evidence type="ECO:0000313" key="8">
    <source>
        <dbReference type="Proteomes" id="UP000476055"/>
    </source>
</evidence>
<evidence type="ECO:0000256" key="1">
    <source>
        <dbReference type="ARBA" id="ARBA00004141"/>
    </source>
</evidence>
<feature type="transmembrane region" description="Helical" evidence="6">
    <location>
        <begin position="160"/>
        <end position="181"/>
    </location>
</feature>
<dbReference type="AlphaFoldDB" id="A0A6L5YJA7"/>